<name>A0A7R9MC33_9ACAR</name>
<evidence type="ECO:0000313" key="2">
    <source>
        <dbReference type="Proteomes" id="UP000728032"/>
    </source>
</evidence>
<keyword evidence="2" id="KW-1185">Reference proteome</keyword>
<feature type="non-terminal residue" evidence="1">
    <location>
        <position position="1"/>
    </location>
</feature>
<dbReference type="Proteomes" id="UP000728032">
    <property type="component" value="Unassembled WGS sequence"/>
</dbReference>
<dbReference type="EMBL" id="CAJPVJ010012728">
    <property type="protein sequence ID" value="CAG2174477.1"/>
    <property type="molecule type" value="Genomic_DNA"/>
</dbReference>
<sequence>MFAKHYKHGLKSLVLTIWDMELESYTALMSCLIQMQALIDLKVVESHLDDDMMALMPQKLRDIALFVSNVFNGWQRGSLADL</sequence>
<dbReference type="EMBL" id="OC927553">
    <property type="protein sequence ID" value="CAD7657291.1"/>
    <property type="molecule type" value="Genomic_DNA"/>
</dbReference>
<reference evidence="1" key="1">
    <citation type="submission" date="2020-11" db="EMBL/GenBank/DDBJ databases">
        <authorList>
            <person name="Tran Van P."/>
        </authorList>
    </citation>
    <scope>NUCLEOTIDE SEQUENCE</scope>
</reference>
<dbReference type="AlphaFoldDB" id="A0A7R9MC33"/>
<evidence type="ECO:0000313" key="1">
    <source>
        <dbReference type="EMBL" id="CAD7657291.1"/>
    </source>
</evidence>
<organism evidence="1">
    <name type="scientific">Oppiella nova</name>
    <dbReference type="NCBI Taxonomy" id="334625"/>
    <lineage>
        <taxon>Eukaryota</taxon>
        <taxon>Metazoa</taxon>
        <taxon>Ecdysozoa</taxon>
        <taxon>Arthropoda</taxon>
        <taxon>Chelicerata</taxon>
        <taxon>Arachnida</taxon>
        <taxon>Acari</taxon>
        <taxon>Acariformes</taxon>
        <taxon>Sarcoptiformes</taxon>
        <taxon>Oribatida</taxon>
        <taxon>Brachypylina</taxon>
        <taxon>Oppioidea</taxon>
        <taxon>Oppiidae</taxon>
        <taxon>Oppiella</taxon>
    </lineage>
</organism>
<gene>
    <name evidence="1" type="ORF">ONB1V03_LOCUS13921</name>
</gene>
<protein>
    <submittedName>
        <fullName evidence="1">Uncharacterized protein</fullName>
    </submittedName>
</protein>
<accession>A0A7R9MC33</accession>
<proteinExistence type="predicted"/>